<organism evidence="2">
    <name type="scientific">Brugia malayi</name>
    <name type="common">Filarial nematode worm</name>
    <dbReference type="NCBI Taxonomy" id="6279"/>
    <lineage>
        <taxon>Eukaryota</taxon>
        <taxon>Metazoa</taxon>
        <taxon>Ecdysozoa</taxon>
        <taxon>Nematoda</taxon>
        <taxon>Chromadorea</taxon>
        <taxon>Rhabditida</taxon>
        <taxon>Spirurina</taxon>
        <taxon>Spiruromorpha</taxon>
        <taxon>Filarioidea</taxon>
        <taxon>Onchocercidae</taxon>
        <taxon>Brugia</taxon>
    </lineage>
</organism>
<dbReference type="AlphaFoldDB" id="A0A1I9G528"/>
<dbReference type="GO" id="GO:0005829">
    <property type="term" value="C:cytosol"/>
    <property type="evidence" value="ECO:0007669"/>
    <property type="project" value="TreeGrafter"/>
</dbReference>
<dbReference type="GO" id="GO:0006606">
    <property type="term" value="P:protein import into nucleus"/>
    <property type="evidence" value="ECO:0007669"/>
    <property type="project" value="TreeGrafter"/>
</dbReference>
<dbReference type="PANTHER" id="PTHR12925:SF0">
    <property type="entry name" value="PROTEIN HIKESHI"/>
    <property type="match status" value="1"/>
</dbReference>
<name>A0A1I9G528_BRUMA</name>
<accession>A0A1I9G528</accession>
<reference evidence="2" key="1">
    <citation type="journal article" date="2007" name="Science">
        <title>Draft genome of the filarial nematode parasite Brugia malayi.</title>
        <authorList>
            <person name="Ghedin E."/>
            <person name="Wang S."/>
            <person name="Spiro D."/>
            <person name="Caler E."/>
            <person name="Zhao Q."/>
            <person name="Crabtree J."/>
            <person name="Allen J.E."/>
            <person name="Delcher A.L."/>
            <person name="Guiliano D.B."/>
            <person name="Miranda-Saavedra D."/>
            <person name="Angiuoli S.V."/>
            <person name="Creasy T."/>
            <person name="Amedeo P."/>
            <person name="Haas B."/>
            <person name="El-Sayed N.M."/>
            <person name="Wortman J.R."/>
            <person name="Feldblyum T."/>
            <person name="Tallon L."/>
            <person name="Schatz M."/>
            <person name="Shumway M."/>
            <person name="Koo H."/>
            <person name="Salzberg S.L."/>
            <person name="Schobel S."/>
            <person name="Pertea M."/>
            <person name="Pop M."/>
            <person name="White O."/>
            <person name="Barton G.J."/>
            <person name="Carlow C.K."/>
            <person name="Crawford M.J."/>
            <person name="Daub J."/>
            <person name="Dimmic M.W."/>
            <person name="Estes C.F."/>
            <person name="Foster J.M."/>
            <person name="Ganatra M."/>
            <person name="Gregory W.F."/>
            <person name="Johnson N.M."/>
            <person name="Jin J."/>
            <person name="Komuniecki R."/>
            <person name="Korf I."/>
            <person name="Kumar S."/>
            <person name="Laney S."/>
            <person name="Li B.W."/>
            <person name="Li W."/>
            <person name="Lindblom T.H."/>
            <person name="Lustigman S."/>
            <person name="Ma D."/>
            <person name="Maina C.V."/>
            <person name="Martin D.M."/>
            <person name="McCarter J.P."/>
            <person name="McReynolds L."/>
            <person name="Mitreva M."/>
            <person name="Nutman T.B."/>
            <person name="Parkinson J."/>
            <person name="Peregrin-Alvarez J.M."/>
            <person name="Poole C."/>
            <person name="Ren Q."/>
            <person name="Saunders L."/>
            <person name="Sluder A.E."/>
            <person name="Smith K."/>
            <person name="Stanke M."/>
            <person name="Unnasch T.R."/>
            <person name="Ware J."/>
            <person name="Wei A.D."/>
            <person name="Weil G."/>
            <person name="Williams D.J."/>
            <person name="Zhang Y."/>
            <person name="Williams S.A."/>
            <person name="Fraser-Liggett C."/>
            <person name="Slatko B."/>
            <person name="Blaxter M.L."/>
            <person name="Scott A.L."/>
        </authorList>
    </citation>
    <scope>NUCLEOTIDE SEQUENCE</scope>
    <source>
        <strain evidence="2">FR3</strain>
    </source>
</reference>
<proteinExistence type="predicted"/>
<gene>
    <name evidence="2" type="primary">Bm4011</name>
    <name evidence="2" type="ORF">BM_Bm4011</name>
</gene>
<dbReference type="InterPro" id="IPR008493">
    <property type="entry name" value="Hikeshi-like_N"/>
</dbReference>
<dbReference type="EMBL" id="LN857014">
    <property type="protein sequence ID" value="CDQ00997.1"/>
    <property type="molecule type" value="Genomic_DNA"/>
</dbReference>
<evidence type="ECO:0000313" key="2">
    <source>
        <dbReference type="EMBL" id="CDQ00997.1"/>
    </source>
</evidence>
<dbReference type="GO" id="GO:0030544">
    <property type="term" value="F:Hsp70 protein binding"/>
    <property type="evidence" value="ECO:0007669"/>
    <property type="project" value="TreeGrafter"/>
</dbReference>
<feature type="domain" description="Hikeshi-like N-terminal" evidence="1">
    <location>
        <begin position="12"/>
        <end position="60"/>
    </location>
</feature>
<dbReference type="GO" id="GO:0005634">
    <property type="term" value="C:nucleus"/>
    <property type="evidence" value="ECO:0007669"/>
    <property type="project" value="TreeGrafter"/>
</dbReference>
<dbReference type="GO" id="GO:0061608">
    <property type="term" value="F:nuclear import signal receptor activity"/>
    <property type="evidence" value="ECO:0007669"/>
    <property type="project" value="TreeGrafter"/>
</dbReference>
<sequence>MDNQQLKVFGVIVAGRPIQTDFVQMSRTEFVIEVADSGSVNHVVVFLTGVAPFPADTGGTGMWSHLSRLYSVAENRNGNELALPRIHCK</sequence>
<protein>
    <submittedName>
        <fullName evidence="2">Bm4011, isoform c</fullName>
    </submittedName>
</protein>
<dbReference type="PANTHER" id="PTHR12925">
    <property type="entry name" value="HIKESHI FAMILY MEMBER"/>
    <property type="match status" value="1"/>
</dbReference>
<reference evidence="2" key="2">
    <citation type="submission" date="2012-12" db="EMBL/GenBank/DDBJ databases">
        <authorList>
            <consortium name="WormBase Consortium"/>
            <person name="Ghedin E."/>
            <person name="Paulini M."/>
        </authorList>
    </citation>
    <scope>NUCLEOTIDE SEQUENCE</scope>
    <source>
        <strain evidence="2">FR3</strain>
    </source>
</reference>
<dbReference type="Pfam" id="PF05603">
    <property type="entry name" value="Hikeshi-like_N"/>
    <property type="match status" value="1"/>
</dbReference>
<evidence type="ECO:0000259" key="1">
    <source>
        <dbReference type="Pfam" id="PF05603"/>
    </source>
</evidence>
<dbReference type="InterPro" id="IPR031318">
    <property type="entry name" value="OPI10"/>
</dbReference>